<organism evidence="1 2">
    <name type="scientific">Lentinula raphanica</name>
    <dbReference type="NCBI Taxonomy" id="153919"/>
    <lineage>
        <taxon>Eukaryota</taxon>
        <taxon>Fungi</taxon>
        <taxon>Dikarya</taxon>
        <taxon>Basidiomycota</taxon>
        <taxon>Agaricomycotina</taxon>
        <taxon>Agaricomycetes</taxon>
        <taxon>Agaricomycetidae</taxon>
        <taxon>Agaricales</taxon>
        <taxon>Marasmiineae</taxon>
        <taxon>Omphalotaceae</taxon>
        <taxon>Lentinula</taxon>
    </lineage>
</organism>
<dbReference type="GO" id="GO:0033615">
    <property type="term" value="P:mitochondrial proton-transporting ATP synthase complex assembly"/>
    <property type="evidence" value="ECO:0007669"/>
    <property type="project" value="TreeGrafter"/>
</dbReference>
<dbReference type="AlphaFoldDB" id="A0AA38P041"/>
<dbReference type="EMBL" id="MU806627">
    <property type="protein sequence ID" value="KAJ3833827.1"/>
    <property type="molecule type" value="Genomic_DNA"/>
</dbReference>
<protein>
    <submittedName>
        <fullName evidence="1">Uncharacterized protein</fullName>
    </submittedName>
</protein>
<evidence type="ECO:0000313" key="2">
    <source>
        <dbReference type="Proteomes" id="UP001163846"/>
    </source>
</evidence>
<name>A0AA38P041_9AGAR</name>
<dbReference type="PANTHER" id="PTHR13281:SF0">
    <property type="entry name" value="TRANSMEMBRANE PROTEIN 70, MITOCHONDRIAL"/>
    <property type="match status" value="1"/>
</dbReference>
<evidence type="ECO:0000313" key="1">
    <source>
        <dbReference type="EMBL" id="KAJ3833827.1"/>
    </source>
</evidence>
<proteinExistence type="predicted"/>
<dbReference type="Proteomes" id="UP001163846">
    <property type="component" value="Unassembled WGS sequence"/>
</dbReference>
<reference evidence="1" key="1">
    <citation type="submission" date="2022-08" db="EMBL/GenBank/DDBJ databases">
        <authorList>
            <consortium name="DOE Joint Genome Institute"/>
            <person name="Min B."/>
            <person name="Riley R."/>
            <person name="Sierra-Patev S."/>
            <person name="Naranjo-Ortiz M."/>
            <person name="Looney B."/>
            <person name="Konkel Z."/>
            <person name="Slot J.C."/>
            <person name="Sakamoto Y."/>
            <person name="Steenwyk J.L."/>
            <person name="Rokas A."/>
            <person name="Carro J."/>
            <person name="Camarero S."/>
            <person name="Ferreira P."/>
            <person name="Molpeceres G."/>
            <person name="Ruiz-Duenas F.J."/>
            <person name="Serrano A."/>
            <person name="Henrissat B."/>
            <person name="Drula E."/>
            <person name="Hughes K.W."/>
            <person name="Mata J.L."/>
            <person name="Ishikawa N.K."/>
            <person name="Vargas-Isla R."/>
            <person name="Ushijima S."/>
            <person name="Smith C.A."/>
            <person name="Ahrendt S."/>
            <person name="Andreopoulos W."/>
            <person name="He G."/>
            <person name="Labutti K."/>
            <person name="Lipzen A."/>
            <person name="Ng V."/>
            <person name="Sandor L."/>
            <person name="Barry K."/>
            <person name="Martinez A.T."/>
            <person name="Xiao Y."/>
            <person name="Gibbons J.G."/>
            <person name="Terashima K."/>
            <person name="Hibbett D.S."/>
            <person name="Grigoriev I.V."/>
        </authorList>
    </citation>
    <scope>NUCLEOTIDE SEQUENCE</scope>
    <source>
        <strain evidence="1">TFB9207</strain>
    </source>
</reference>
<dbReference type="InterPro" id="IPR009724">
    <property type="entry name" value="TMEM70"/>
</dbReference>
<gene>
    <name evidence="1" type="ORF">F5878DRAFT_665302</name>
</gene>
<dbReference type="PANTHER" id="PTHR13281">
    <property type="entry name" value="TRANSMEMBRANE PROTEIN 70, MITOCHONDRIAL"/>
    <property type="match status" value="1"/>
</dbReference>
<sequence>MFRSAICRLPPPRANVVGSISSSLPWSIHHTLARRRTFSVYSRTRNTSPATQKSNDGLVDSTDPNLIYNAPLTSTFRRLKIFSLASLSLSCSLAPLIFVIESQLPFFARTCLAGLAVGTSGVSTGLIAWVGRPYVTTLRRLEPEDGAPMGLELITANWRLQTRITRVYDTSFLATTERPFAKWQLADELELPSSSSSSETSPSTITPNSEETVAETFDAKGNVLGSWVVTWEYPQDETNEGVRAGNIIGKCRGIGRIIKHFQVHEELFEIQP</sequence>
<accession>A0AA38P041</accession>
<comment type="caution">
    <text evidence="1">The sequence shown here is derived from an EMBL/GenBank/DDBJ whole genome shotgun (WGS) entry which is preliminary data.</text>
</comment>
<dbReference type="GO" id="GO:0031966">
    <property type="term" value="C:mitochondrial membrane"/>
    <property type="evidence" value="ECO:0007669"/>
    <property type="project" value="TreeGrafter"/>
</dbReference>
<keyword evidence="2" id="KW-1185">Reference proteome</keyword>